<feature type="transmembrane region" description="Helical" evidence="1">
    <location>
        <begin position="98"/>
        <end position="126"/>
    </location>
</feature>
<evidence type="ECO:0008006" key="4">
    <source>
        <dbReference type="Google" id="ProtNLM"/>
    </source>
</evidence>
<reference evidence="2 3" key="1">
    <citation type="submission" date="2024-05" db="EMBL/GenBank/DDBJ databases">
        <authorList>
            <person name="Wallberg A."/>
        </authorList>
    </citation>
    <scope>NUCLEOTIDE SEQUENCE [LARGE SCALE GENOMIC DNA]</scope>
</reference>
<feature type="transmembrane region" description="Helical" evidence="1">
    <location>
        <begin position="32"/>
        <end position="58"/>
    </location>
</feature>
<keyword evidence="1" id="KW-0812">Transmembrane</keyword>
<sequence length="184" mass="19540">MSDWKKSFIEAEQQSGGEEMDLQMSTHFRLRVIHYVNLCLFCTGSLLIIATICGIILVPQGHTFVIFGGLVGVVAMTAVGVVYCSGRGLTNTLLLQGYVVLGVLSVACSGIQLALIALLAALTPVYSRVPALIHTELWPWAQCLGGALAALGVVMGVMVVAAVIITTCVGHAPRDNTVQVYQPR</sequence>
<name>A0AAV2QEN7_MEGNR</name>
<dbReference type="Proteomes" id="UP001497623">
    <property type="component" value="Unassembled WGS sequence"/>
</dbReference>
<protein>
    <recommendedName>
        <fullName evidence="4">Transmembrane protein</fullName>
    </recommendedName>
</protein>
<accession>A0AAV2QEN7</accession>
<feature type="transmembrane region" description="Helical" evidence="1">
    <location>
        <begin position="146"/>
        <end position="169"/>
    </location>
</feature>
<proteinExistence type="predicted"/>
<gene>
    <name evidence="2" type="ORF">MNOR_LOCUS11228</name>
</gene>
<dbReference type="AlphaFoldDB" id="A0AAV2QEN7"/>
<keyword evidence="1" id="KW-0472">Membrane</keyword>
<evidence type="ECO:0000313" key="3">
    <source>
        <dbReference type="Proteomes" id="UP001497623"/>
    </source>
</evidence>
<evidence type="ECO:0000313" key="2">
    <source>
        <dbReference type="EMBL" id="CAL4080271.1"/>
    </source>
</evidence>
<evidence type="ECO:0000256" key="1">
    <source>
        <dbReference type="SAM" id="Phobius"/>
    </source>
</evidence>
<dbReference type="EMBL" id="CAXKWB010005864">
    <property type="protein sequence ID" value="CAL4080271.1"/>
    <property type="molecule type" value="Genomic_DNA"/>
</dbReference>
<feature type="transmembrane region" description="Helical" evidence="1">
    <location>
        <begin position="64"/>
        <end position="86"/>
    </location>
</feature>
<keyword evidence="3" id="KW-1185">Reference proteome</keyword>
<organism evidence="2 3">
    <name type="scientific">Meganyctiphanes norvegica</name>
    <name type="common">Northern krill</name>
    <name type="synonym">Thysanopoda norvegica</name>
    <dbReference type="NCBI Taxonomy" id="48144"/>
    <lineage>
        <taxon>Eukaryota</taxon>
        <taxon>Metazoa</taxon>
        <taxon>Ecdysozoa</taxon>
        <taxon>Arthropoda</taxon>
        <taxon>Crustacea</taxon>
        <taxon>Multicrustacea</taxon>
        <taxon>Malacostraca</taxon>
        <taxon>Eumalacostraca</taxon>
        <taxon>Eucarida</taxon>
        <taxon>Euphausiacea</taxon>
        <taxon>Euphausiidae</taxon>
        <taxon>Meganyctiphanes</taxon>
    </lineage>
</organism>
<keyword evidence="1" id="KW-1133">Transmembrane helix</keyword>
<comment type="caution">
    <text evidence="2">The sequence shown here is derived from an EMBL/GenBank/DDBJ whole genome shotgun (WGS) entry which is preliminary data.</text>
</comment>